<reference evidence="4 5" key="1">
    <citation type="journal article" date="2017" name="Mol. Biol. Evol.">
        <title>The 4-celled Tetrabaena socialis nuclear genome reveals the essential components for genetic control of cell number at the origin of multicellularity in the volvocine lineage.</title>
        <authorList>
            <person name="Featherston J."/>
            <person name="Arakaki Y."/>
            <person name="Hanschen E.R."/>
            <person name="Ferris P.J."/>
            <person name="Michod R.E."/>
            <person name="Olson B.J.S.C."/>
            <person name="Nozaki H."/>
            <person name="Durand P.M."/>
        </authorList>
    </citation>
    <scope>NUCLEOTIDE SEQUENCE [LARGE SCALE GENOMIC DNA]</scope>
    <source>
        <strain evidence="4 5">NIES-571</strain>
    </source>
</reference>
<dbReference type="InterPro" id="IPR029600">
    <property type="entry name" value="IFT81"/>
</dbReference>
<keyword evidence="1" id="KW-0040">ANK repeat</keyword>
<dbReference type="Proteomes" id="UP000236333">
    <property type="component" value="Unassembled WGS sequence"/>
</dbReference>
<comment type="caution">
    <text evidence="4">The sequence shown here is derived from an EMBL/GenBank/DDBJ whole genome shotgun (WGS) entry which is preliminary data.</text>
</comment>
<evidence type="ECO:0000256" key="3">
    <source>
        <dbReference type="SAM" id="MobiDB-lite"/>
    </source>
</evidence>
<dbReference type="Gene3D" id="1.25.40.20">
    <property type="entry name" value="Ankyrin repeat-containing domain"/>
    <property type="match status" value="1"/>
</dbReference>
<evidence type="ECO:0000313" key="4">
    <source>
        <dbReference type="EMBL" id="PNH11421.1"/>
    </source>
</evidence>
<dbReference type="SMART" id="SM00248">
    <property type="entry name" value="ANK"/>
    <property type="match status" value="2"/>
</dbReference>
<evidence type="ECO:0000256" key="2">
    <source>
        <dbReference type="SAM" id="Coils"/>
    </source>
</evidence>
<feature type="region of interest" description="Disordered" evidence="3">
    <location>
        <begin position="36"/>
        <end position="71"/>
    </location>
</feature>
<organism evidence="4 5">
    <name type="scientific">Tetrabaena socialis</name>
    <dbReference type="NCBI Taxonomy" id="47790"/>
    <lineage>
        <taxon>Eukaryota</taxon>
        <taxon>Viridiplantae</taxon>
        <taxon>Chlorophyta</taxon>
        <taxon>core chlorophytes</taxon>
        <taxon>Chlorophyceae</taxon>
        <taxon>CS clade</taxon>
        <taxon>Chlamydomonadales</taxon>
        <taxon>Tetrabaenaceae</taxon>
        <taxon>Tetrabaena</taxon>
    </lineage>
</organism>
<name>A0A2J8AFX3_9CHLO</name>
<sequence length="547" mass="57610">MLLLSASRAAFPSGPGHRPAAAGCLPLQRALTRQLAAPQPHGQQRVGPGSVSSAAAGGGDTPAAHPERPERLSGRAAELSELVTAAVVAALSDPTVLGPLRPPLPDPAGEVALLRAELAALQGARVRELEARETAAQAAAASAHKQAAAAREELAAATAQQESRRVAELEAQVAQGAQLLRAAQQAAADAQEQAQRQAGREAEVAEVAVRVRELEVAMALQQTSARETAALVQQLLEAVETARAQLATLNVQQATGIAQLGGTPLDRSRRGPPTPPAKRRDLSARPARTRAEKALLDAAMQGLSCNGAPLRDVQRLLRDHAVNPNVRDKSNWTALHLASMTGSEILVEDLLRAGADVHAKDQYGWTALHEASRTVVVKALLRAGADKDAESSKTAYDNVVATFEARTSALEAEVTGLKSEVSENEAKYHLLHSQLHITDQNIKKVTSGPAAERLRDKYQAKLAEAEEATKSLRERQREIKDTHTTGLSQIDIMNDMIRLLQLKLNLAKGIVGGGMDVEAGGGETGAGGLPYGVGQTYDTGSANVLQL</sequence>
<gene>
    <name evidence="4" type="ORF">TSOC_001814</name>
</gene>
<keyword evidence="5" id="KW-1185">Reference proteome</keyword>
<dbReference type="GO" id="GO:0060271">
    <property type="term" value="P:cilium assembly"/>
    <property type="evidence" value="ECO:0007669"/>
    <property type="project" value="InterPro"/>
</dbReference>
<dbReference type="InterPro" id="IPR002110">
    <property type="entry name" value="Ankyrin_rpt"/>
</dbReference>
<dbReference type="PANTHER" id="PTHR15614">
    <property type="entry name" value="INTRAFLAGELLAR TRANSPORT PROTEIN 81 HOMOLOG"/>
    <property type="match status" value="1"/>
</dbReference>
<accession>A0A2J8AFX3</accession>
<dbReference type="PROSITE" id="PS50297">
    <property type="entry name" value="ANK_REP_REGION"/>
    <property type="match status" value="1"/>
</dbReference>
<dbReference type="GO" id="GO:0015631">
    <property type="term" value="F:tubulin binding"/>
    <property type="evidence" value="ECO:0007669"/>
    <property type="project" value="InterPro"/>
</dbReference>
<protein>
    <submittedName>
        <fullName evidence="4">Ankyrin repeat domain-containing protein 2</fullName>
    </submittedName>
</protein>
<dbReference type="OrthoDB" id="566830at2759"/>
<proteinExistence type="predicted"/>
<feature type="compositionally biased region" description="Basic and acidic residues" evidence="3">
    <location>
        <begin position="278"/>
        <end position="287"/>
    </location>
</feature>
<dbReference type="GO" id="GO:0036064">
    <property type="term" value="C:ciliary basal body"/>
    <property type="evidence" value="ECO:0007669"/>
    <property type="project" value="TreeGrafter"/>
</dbReference>
<evidence type="ECO:0000313" key="5">
    <source>
        <dbReference type="Proteomes" id="UP000236333"/>
    </source>
</evidence>
<dbReference type="InterPro" id="IPR036770">
    <property type="entry name" value="Ankyrin_rpt-contain_sf"/>
</dbReference>
<dbReference type="AlphaFoldDB" id="A0A2J8AFX3"/>
<keyword evidence="2" id="KW-0175">Coiled coil</keyword>
<feature type="coiled-coil region" evidence="2">
    <location>
        <begin position="140"/>
        <end position="200"/>
    </location>
</feature>
<dbReference type="Pfam" id="PF12796">
    <property type="entry name" value="Ank_2"/>
    <property type="match status" value="1"/>
</dbReference>
<feature type="compositionally biased region" description="Low complexity" evidence="3">
    <location>
        <begin position="46"/>
        <end position="55"/>
    </location>
</feature>
<evidence type="ECO:0000256" key="1">
    <source>
        <dbReference type="PROSITE-ProRule" id="PRU00023"/>
    </source>
</evidence>
<dbReference type="GO" id="GO:0042073">
    <property type="term" value="P:intraciliary transport"/>
    <property type="evidence" value="ECO:0007669"/>
    <property type="project" value="InterPro"/>
</dbReference>
<dbReference type="GO" id="GO:0030992">
    <property type="term" value="C:intraciliary transport particle B"/>
    <property type="evidence" value="ECO:0007669"/>
    <property type="project" value="InterPro"/>
</dbReference>
<dbReference type="EMBL" id="PGGS01000030">
    <property type="protein sequence ID" value="PNH11421.1"/>
    <property type="molecule type" value="Genomic_DNA"/>
</dbReference>
<dbReference type="PANTHER" id="PTHR15614:SF2">
    <property type="entry name" value="INTRAFLAGELLAR TRANSPORT PROTEIN 81 HOMOLOG"/>
    <property type="match status" value="1"/>
</dbReference>
<feature type="coiled-coil region" evidence="2">
    <location>
        <begin position="451"/>
        <end position="482"/>
    </location>
</feature>
<feature type="region of interest" description="Disordered" evidence="3">
    <location>
        <begin position="260"/>
        <end position="287"/>
    </location>
</feature>
<dbReference type="SUPFAM" id="SSF48403">
    <property type="entry name" value="Ankyrin repeat"/>
    <property type="match status" value="1"/>
</dbReference>
<dbReference type="PROSITE" id="PS50088">
    <property type="entry name" value="ANK_REPEAT"/>
    <property type="match status" value="1"/>
</dbReference>
<feature type="repeat" description="ANK" evidence="1">
    <location>
        <begin position="330"/>
        <end position="362"/>
    </location>
</feature>